<feature type="transmembrane region" description="Helical" evidence="1">
    <location>
        <begin position="34"/>
        <end position="53"/>
    </location>
</feature>
<proteinExistence type="predicted"/>
<keyword evidence="1" id="KW-1133">Transmembrane helix</keyword>
<feature type="transmembrane region" description="Helical" evidence="1">
    <location>
        <begin position="59"/>
        <end position="81"/>
    </location>
</feature>
<dbReference type="EMBL" id="LR031358">
    <property type="protein sequence ID" value="VDB98855.1"/>
    <property type="molecule type" value="Genomic_DNA"/>
</dbReference>
<keyword evidence="1" id="KW-0812">Transmembrane</keyword>
<organism evidence="2 3">
    <name type="scientific">Oenococcus oeni</name>
    <name type="common">Leuconostoc oenos</name>
    <dbReference type="NCBI Taxonomy" id="1247"/>
    <lineage>
        <taxon>Bacteria</taxon>
        <taxon>Bacillati</taxon>
        <taxon>Bacillota</taxon>
        <taxon>Bacilli</taxon>
        <taxon>Lactobacillales</taxon>
        <taxon>Lactobacillaceae</taxon>
        <taxon>Oenococcus</taxon>
    </lineage>
</organism>
<name>A0AAQ2UST8_OENOE</name>
<feature type="transmembrane region" description="Helical" evidence="1">
    <location>
        <begin position="157"/>
        <end position="174"/>
    </location>
</feature>
<accession>A0AAQ2UST8</accession>
<keyword evidence="1" id="KW-0472">Membrane</keyword>
<feature type="transmembrane region" description="Helical" evidence="1">
    <location>
        <begin position="102"/>
        <end position="122"/>
    </location>
</feature>
<protein>
    <recommendedName>
        <fullName evidence="4">Oligosaccharide repeat unit polymerase</fullName>
    </recommendedName>
</protein>
<feature type="transmembrane region" description="Helical" evidence="1">
    <location>
        <begin position="374"/>
        <end position="391"/>
    </location>
</feature>
<dbReference type="NCBIfam" id="TIGR04370">
    <property type="entry name" value="glyco_rpt_poly"/>
    <property type="match status" value="1"/>
</dbReference>
<feature type="transmembrane region" description="Helical" evidence="1">
    <location>
        <begin position="397"/>
        <end position="416"/>
    </location>
</feature>
<feature type="transmembrane region" description="Helical" evidence="1">
    <location>
        <begin position="6"/>
        <end position="22"/>
    </location>
</feature>
<gene>
    <name evidence="2" type="ORF">OENI_1542</name>
</gene>
<dbReference type="Proteomes" id="UP000294726">
    <property type="component" value="Chromosome"/>
</dbReference>
<feature type="transmembrane region" description="Helical" evidence="1">
    <location>
        <begin position="208"/>
        <end position="225"/>
    </location>
</feature>
<feature type="transmembrane region" description="Helical" evidence="1">
    <location>
        <begin position="237"/>
        <end position="257"/>
    </location>
</feature>
<evidence type="ECO:0000256" key="1">
    <source>
        <dbReference type="SAM" id="Phobius"/>
    </source>
</evidence>
<evidence type="ECO:0008006" key="4">
    <source>
        <dbReference type="Google" id="ProtNLM"/>
    </source>
</evidence>
<reference evidence="2 3" key="1">
    <citation type="submission" date="2018-08" db="EMBL/GenBank/DDBJ databases">
        <authorList>
            <person name="Lorentzen P. G. S. M."/>
        </authorList>
    </citation>
    <scope>NUCLEOTIDE SEQUENCE [LARGE SCALE GENOMIC DNA]</scope>
    <source>
        <strain evidence="2 3">CRBO_1381</strain>
    </source>
</reference>
<sequence length="431" mass="49017">MDTRTSVALLILLVILMTIFANRKMGNSFFSPPIFFLIVVMGNILIGIITIDYQYEYSGILYLSACSLIIFFINAPLLNILRNRHTIFNVNKKIDNRVQHRSTIFIILIFVLAMMSPLYSVIQNGFSISSLFNFQELLSYNAEVAKARYTGQIETKGFISTLFLIFMYAAPMIGGTHLGLFKKRKSIALITLIPPIVTVLVSNTKAGMLAAVITFIAGWIIGQTIRNGHPKFRVRSMLKICVAFIILGLFLFFAMLLRVGNFSSSTISSIWQKFIVYAFGDVPAFDSWFSSYYSQTLGMGKNLFVGVYSFLGLTDRVQGLYTDFVYLPSGFGTNVYSAYRAMIMDFSTIGGFIFLLFFSTFATLAFCRISEKRGLVMNGFILMNFYFFVMYSKFTSIWTYTSYIFALFLYALYLLLIKYQKNNLKGTLNDY</sequence>
<evidence type="ECO:0000313" key="3">
    <source>
        <dbReference type="Proteomes" id="UP000294726"/>
    </source>
</evidence>
<feature type="transmembrane region" description="Helical" evidence="1">
    <location>
        <begin position="346"/>
        <end position="367"/>
    </location>
</feature>
<evidence type="ECO:0000313" key="2">
    <source>
        <dbReference type="EMBL" id="VDB98855.1"/>
    </source>
</evidence>
<dbReference type="AlphaFoldDB" id="A0AAQ2UST8"/>